<dbReference type="EMBL" id="CAJJDM010000283">
    <property type="protein sequence ID" value="CAD8118947.1"/>
    <property type="molecule type" value="Genomic_DNA"/>
</dbReference>
<evidence type="ECO:0000313" key="4">
    <source>
        <dbReference type="EMBL" id="CAD8118947.1"/>
    </source>
</evidence>
<name>A0A8S1QW45_PARPR</name>
<proteinExistence type="predicted"/>
<dbReference type="NCBIfam" id="TIGR02232">
    <property type="entry name" value="myxo_disulf_rpt"/>
    <property type="match status" value="1"/>
</dbReference>
<evidence type="ECO:0000256" key="2">
    <source>
        <dbReference type="ARBA" id="ARBA00022737"/>
    </source>
</evidence>
<keyword evidence="2" id="KW-0677">Repeat</keyword>
<keyword evidence="1" id="KW-0732">Signal</keyword>
<dbReference type="OMA" id="VENCYIC"/>
<reference evidence="4" key="1">
    <citation type="submission" date="2021-01" db="EMBL/GenBank/DDBJ databases">
        <authorList>
            <consortium name="Genoscope - CEA"/>
            <person name="William W."/>
        </authorList>
    </citation>
    <scope>NUCLEOTIDE SEQUENCE</scope>
</reference>
<keyword evidence="3" id="KW-1015">Disulfide bond</keyword>
<organism evidence="4 5">
    <name type="scientific">Paramecium primaurelia</name>
    <dbReference type="NCBI Taxonomy" id="5886"/>
    <lineage>
        <taxon>Eukaryota</taxon>
        <taxon>Sar</taxon>
        <taxon>Alveolata</taxon>
        <taxon>Ciliophora</taxon>
        <taxon>Intramacronucleata</taxon>
        <taxon>Oligohymenophorea</taxon>
        <taxon>Peniculida</taxon>
        <taxon>Parameciidae</taxon>
        <taxon>Paramecium</taxon>
    </lineage>
</organism>
<keyword evidence="5" id="KW-1185">Reference proteome</keyword>
<dbReference type="Pfam" id="PF13948">
    <property type="entry name" value="DUF4215"/>
    <property type="match status" value="1"/>
</dbReference>
<accession>A0A8S1QW45</accession>
<evidence type="ECO:0000256" key="1">
    <source>
        <dbReference type="ARBA" id="ARBA00022729"/>
    </source>
</evidence>
<dbReference type="InterPro" id="IPR011936">
    <property type="entry name" value="Myxo_disulph_rpt"/>
</dbReference>
<comment type="caution">
    <text evidence="4">The sequence shown here is derived from an EMBL/GenBank/DDBJ whole genome shotgun (WGS) entry which is preliminary data.</text>
</comment>
<sequence length="302" mass="34704">MINVILAKDEICDIALPYRGCLNCKSKCQNSCLNCDTLGKGCLDCQQGCQNIDNMCKTICEDGFVTADEQCDDGNLIFDDGCHQCLKTCTIGCSVCDFGVCLDCYEGLQFVKNQCIKVNIMILDVIPIVQVAINLKLNYFSISKDMDVCNVKLDSIKLTINAIPFVEIRQQLHLNNVMMKILILMMDVINAYNIALFRVQTIFVIWVNAINVKKDFYIIRITVIQIQKMIIQPNHQNFIILIQLSINLFLHKFCQPKKLKQYALNFQINKYMIRMVNTQNLRQRIKHFLILKLIQAALKIRI</sequence>
<gene>
    <name evidence="4" type="ORF">PPRIM_AZ9-3.1.T2740003</name>
</gene>
<evidence type="ECO:0000313" key="5">
    <source>
        <dbReference type="Proteomes" id="UP000688137"/>
    </source>
</evidence>
<dbReference type="AlphaFoldDB" id="A0A8S1QW45"/>
<protein>
    <submittedName>
        <fullName evidence="4">Uncharacterized protein</fullName>
    </submittedName>
</protein>
<dbReference type="Proteomes" id="UP000688137">
    <property type="component" value="Unassembled WGS sequence"/>
</dbReference>
<evidence type="ECO:0000256" key="3">
    <source>
        <dbReference type="ARBA" id="ARBA00023157"/>
    </source>
</evidence>